<reference evidence="2" key="1">
    <citation type="submission" date="2020-05" db="EMBL/GenBank/DDBJ databases">
        <title>Phylogenomic resolution of chytrid fungi.</title>
        <authorList>
            <person name="Stajich J.E."/>
            <person name="Amses K."/>
            <person name="Simmons R."/>
            <person name="Seto K."/>
            <person name="Myers J."/>
            <person name="Bonds A."/>
            <person name="Quandt C.A."/>
            <person name="Barry K."/>
            <person name="Liu P."/>
            <person name="Grigoriev I."/>
            <person name="Longcore J.E."/>
            <person name="James T.Y."/>
        </authorList>
    </citation>
    <scope>NUCLEOTIDE SEQUENCE</scope>
    <source>
        <strain evidence="2">JEL0379</strain>
    </source>
</reference>
<evidence type="ECO:0000313" key="3">
    <source>
        <dbReference type="Proteomes" id="UP001212152"/>
    </source>
</evidence>
<gene>
    <name evidence="2" type="ORF">HDU87_007216</name>
</gene>
<keyword evidence="3" id="KW-1185">Reference proteome</keyword>
<dbReference type="SUPFAM" id="SSF140860">
    <property type="entry name" value="Pseudo ankyrin repeat-like"/>
    <property type="match status" value="1"/>
</dbReference>
<evidence type="ECO:0000313" key="2">
    <source>
        <dbReference type="EMBL" id="KAJ3174002.1"/>
    </source>
</evidence>
<dbReference type="AlphaFoldDB" id="A0AAD5XMW0"/>
<name>A0AAD5XMW0_9FUNG</name>
<organism evidence="2 3">
    <name type="scientific">Geranomyces variabilis</name>
    <dbReference type="NCBI Taxonomy" id="109894"/>
    <lineage>
        <taxon>Eukaryota</taxon>
        <taxon>Fungi</taxon>
        <taxon>Fungi incertae sedis</taxon>
        <taxon>Chytridiomycota</taxon>
        <taxon>Chytridiomycota incertae sedis</taxon>
        <taxon>Chytridiomycetes</taxon>
        <taxon>Spizellomycetales</taxon>
        <taxon>Powellomycetaceae</taxon>
        <taxon>Geranomyces</taxon>
    </lineage>
</organism>
<evidence type="ECO:0000256" key="1">
    <source>
        <dbReference type="SAM" id="MobiDB-lite"/>
    </source>
</evidence>
<feature type="region of interest" description="Disordered" evidence="1">
    <location>
        <begin position="340"/>
        <end position="386"/>
    </location>
</feature>
<accession>A0AAD5XMW0</accession>
<dbReference type="Proteomes" id="UP001212152">
    <property type="component" value="Unassembled WGS sequence"/>
</dbReference>
<protein>
    <submittedName>
        <fullName evidence="2">Uncharacterized protein</fullName>
    </submittedName>
</protein>
<feature type="compositionally biased region" description="Acidic residues" evidence="1">
    <location>
        <begin position="341"/>
        <end position="373"/>
    </location>
</feature>
<comment type="caution">
    <text evidence="2">The sequence shown here is derived from an EMBL/GenBank/DDBJ whole genome shotgun (WGS) entry which is preliminary data.</text>
</comment>
<proteinExistence type="predicted"/>
<dbReference type="EMBL" id="JADGJQ010000066">
    <property type="protein sequence ID" value="KAJ3174002.1"/>
    <property type="molecule type" value="Genomic_DNA"/>
</dbReference>
<sequence>MTTLIVRRFPVFPTEILEQICLRLPLDEAFRLAIGLRLLRIRNRLLPSYYAKFNSDLRLDEASKAGDVELLQAWLDSGVKLTYYNHGARYRYTTSAIVCASLNGHVDVLSWWKSSGLEFNYTREAFQFGIGSETGLHDDYTTNETLMINSLNWWRDSGFPMLNEDAMDTASIRGLTRVLSWWKDESGQKPVYSRSAFHTHWIASLEWWKKSGLPMLEHPRVLHHVLTKWGNHPALRMRTINWWRDNTAISFTAEDGDDASSYGNVDILQWLKEAGELRYTENAMDFAGSPETLQWWVENVDPGDLKYTEWAVWKTSGLAPKWTDETFAEQMELAHEAWNWTDDEIFSSDDDGTTGSDDDESDESGTDVGDEADNDKVDSVEDDIED</sequence>